<organism evidence="11 12">
    <name type="scientific">Tuber aestivum</name>
    <name type="common">summer truffle</name>
    <dbReference type="NCBI Taxonomy" id="59557"/>
    <lineage>
        <taxon>Eukaryota</taxon>
        <taxon>Fungi</taxon>
        <taxon>Dikarya</taxon>
        <taxon>Ascomycota</taxon>
        <taxon>Pezizomycotina</taxon>
        <taxon>Pezizomycetes</taxon>
        <taxon>Pezizales</taxon>
        <taxon>Tuberaceae</taxon>
        <taxon>Tuber</taxon>
    </lineage>
</organism>
<evidence type="ECO:0000313" key="12">
    <source>
        <dbReference type="Proteomes" id="UP001412239"/>
    </source>
</evidence>
<dbReference type="UniPathway" id="UPA00121">
    <property type="reaction ID" value="UER00345"/>
</dbReference>
<dbReference type="Gene3D" id="3.40.190.10">
    <property type="entry name" value="Periplasmic binding protein-like II"/>
    <property type="match status" value="2"/>
</dbReference>
<evidence type="ECO:0000259" key="9">
    <source>
        <dbReference type="PROSITE" id="PS51171"/>
    </source>
</evidence>
<protein>
    <recommendedName>
        <fullName evidence="2">prephenate dehydratase</fullName>
        <ecNumber evidence="2">4.2.1.51</ecNumber>
    </recommendedName>
</protein>
<evidence type="ECO:0000256" key="2">
    <source>
        <dbReference type="ARBA" id="ARBA00013147"/>
    </source>
</evidence>
<comment type="pathway">
    <text evidence="1">Amino-acid biosynthesis; L-phenylalanine biosynthesis; phenylpyruvate from prephenate: step 1/1.</text>
</comment>
<keyword evidence="6" id="KW-0456">Lyase</keyword>
<proteinExistence type="predicted"/>
<dbReference type="EMBL" id="LN891143">
    <property type="protein sequence ID" value="CUS08216.1"/>
    <property type="molecule type" value="Genomic_DNA"/>
</dbReference>
<gene>
    <name evidence="11" type="ORF">GSTUAT00007694001</name>
</gene>
<dbReference type="InterPro" id="IPR045865">
    <property type="entry name" value="ACT-like_dom_sf"/>
</dbReference>
<dbReference type="PROSITE" id="PS51171">
    <property type="entry name" value="PREPHENATE_DEHYDR_3"/>
    <property type="match status" value="1"/>
</dbReference>
<reference evidence="11" key="1">
    <citation type="submission" date="2015-10" db="EMBL/GenBank/DDBJ databases">
        <authorList>
            <person name="Regsiter A."/>
            <person name="william w."/>
        </authorList>
    </citation>
    <scope>NUCLEOTIDE SEQUENCE</scope>
    <source>
        <strain evidence="11">Montdore</strain>
    </source>
</reference>
<dbReference type="SUPFAM" id="SSF55021">
    <property type="entry name" value="ACT-like"/>
    <property type="match status" value="1"/>
</dbReference>
<dbReference type="Gene3D" id="3.30.70.260">
    <property type="match status" value="1"/>
</dbReference>
<comment type="catalytic activity">
    <reaction evidence="7">
        <text>prephenate + H(+) = 3-phenylpyruvate + CO2 + H2O</text>
        <dbReference type="Rhea" id="RHEA:21648"/>
        <dbReference type="ChEBI" id="CHEBI:15377"/>
        <dbReference type="ChEBI" id="CHEBI:15378"/>
        <dbReference type="ChEBI" id="CHEBI:16526"/>
        <dbReference type="ChEBI" id="CHEBI:18005"/>
        <dbReference type="ChEBI" id="CHEBI:29934"/>
        <dbReference type="EC" id="4.2.1.51"/>
    </reaction>
</comment>
<keyword evidence="4" id="KW-0057">Aromatic amino acid biosynthesis</keyword>
<feature type="region of interest" description="Disordered" evidence="8">
    <location>
        <begin position="322"/>
        <end position="341"/>
    </location>
</feature>
<dbReference type="PANTHER" id="PTHR21022">
    <property type="entry name" value="PREPHENATE DEHYDRATASE P PROTEIN"/>
    <property type="match status" value="1"/>
</dbReference>
<evidence type="ECO:0000256" key="8">
    <source>
        <dbReference type="SAM" id="MobiDB-lite"/>
    </source>
</evidence>
<evidence type="ECO:0000256" key="3">
    <source>
        <dbReference type="ARBA" id="ARBA00022605"/>
    </source>
</evidence>
<dbReference type="GO" id="GO:0009094">
    <property type="term" value="P:L-phenylalanine biosynthetic process"/>
    <property type="evidence" value="ECO:0007669"/>
    <property type="project" value="UniProtKB-UniPathway"/>
</dbReference>
<dbReference type="Pfam" id="PF00800">
    <property type="entry name" value="PDT"/>
    <property type="match status" value="1"/>
</dbReference>
<evidence type="ECO:0000256" key="1">
    <source>
        <dbReference type="ARBA" id="ARBA00004741"/>
    </source>
</evidence>
<name>A0A292PL33_9PEZI</name>
<dbReference type="SUPFAM" id="SSF53850">
    <property type="entry name" value="Periplasmic binding protein-like II"/>
    <property type="match status" value="1"/>
</dbReference>
<accession>A0A292PL33</accession>
<dbReference type="PANTHER" id="PTHR21022:SF19">
    <property type="entry name" value="PREPHENATE DEHYDRATASE-RELATED"/>
    <property type="match status" value="1"/>
</dbReference>
<keyword evidence="12" id="KW-1185">Reference proteome</keyword>
<dbReference type="EC" id="4.2.1.51" evidence="2"/>
<sequence length="341" mass="37266">MVTSSTATDTTAMPVSQYQSFSGQANMPSTSPLPSVAYLGPRSSYSHQMAQAALERFDPANHTFEPRSGIADVFTAVQTGAVAYGVVPFENSTNGNVVFTLDLFCDRTRSFRDTFVRGETYLDVHHCLLSSAPSLSSIARIYSHPQAFGQCENWLSANVRGVERIDVSSTSKAAQIVAGDAGAAAIASRVAADVHGLKILAENIEDSADNTTRFFVLAAQPGLKAPVSKGYGESDKTLLSFTVDHEIPGALCDSLKVFKDFGLNLTSIASRPSRLLPWNYIFFVEFQGHSDTQYVQTALDELRKYCLNLRVLGSYKDEQRRKGKIHRESERKMAGNGKTPW</sequence>
<dbReference type="AlphaFoldDB" id="A0A292PL33"/>
<evidence type="ECO:0000256" key="6">
    <source>
        <dbReference type="ARBA" id="ARBA00023239"/>
    </source>
</evidence>
<dbReference type="PROSITE" id="PS51671">
    <property type="entry name" value="ACT"/>
    <property type="match status" value="1"/>
</dbReference>
<dbReference type="FunFam" id="3.40.190.10:FF:000034">
    <property type="entry name" value="Chorismate mutase/prephenate dehydratase"/>
    <property type="match status" value="1"/>
</dbReference>
<feature type="domain" description="ACT" evidence="10">
    <location>
        <begin position="239"/>
        <end position="316"/>
    </location>
</feature>
<keyword evidence="3" id="KW-0028">Amino-acid biosynthesis</keyword>
<dbReference type="GO" id="GO:0005737">
    <property type="term" value="C:cytoplasm"/>
    <property type="evidence" value="ECO:0007669"/>
    <property type="project" value="TreeGrafter"/>
</dbReference>
<dbReference type="GO" id="GO:0004664">
    <property type="term" value="F:prephenate dehydratase activity"/>
    <property type="evidence" value="ECO:0007669"/>
    <property type="project" value="UniProtKB-EC"/>
</dbReference>
<feature type="domain" description="Prephenate dehydratase" evidence="9">
    <location>
        <begin position="35"/>
        <end position="219"/>
    </location>
</feature>
<keyword evidence="5" id="KW-0584">Phenylalanine biosynthesis</keyword>
<dbReference type="NCBIfam" id="NF008865">
    <property type="entry name" value="PRK11898.1"/>
    <property type="match status" value="1"/>
</dbReference>
<evidence type="ECO:0000259" key="10">
    <source>
        <dbReference type="PROSITE" id="PS51671"/>
    </source>
</evidence>
<dbReference type="InterPro" id="IPR001086">
    <property type="entry name" value="Preph_deHydtase"/>
</dbReference>
<feature type="compositionally biased region" description="Basic and acidic residues" evidence="8">
    <location>
        <begin position="322"/>
        <end position="333"/>
    </location>
</feature>
<evidence type="ECO:0000256" key="4">
    <source>
        <dbReference type="ARBA" id="ARBA00023141"/>
    </source>
</evidence>
<dbReference type="PIRSF" id="PIRSF001500">
    <property type="entry name" value="Chor_mut_pdt_Ppr"/>
    <property type="match status" value="1"/>
</dbReference>
<dbReference type="InterPro" id="IPR008242">
    <property type="entry name" value="Chor_mutase/pphenate_deHydtase"/>
</dbReference>
<dbReference type="CDD" id="cd04905">
    <property type="entry name" value="ACT_CM-PDT"/>
    <property type="match status" value="1"/>
</dbReference>
<evidence type="ECO:0000313" key="11">
    <source>
        <dbReference type="EMBL" id="CUS08216.1"/>
    </source>
</evidence>
<evidence type="ECO:0000256" key="5">
    <source>
        <dbReference type="ARBA" id="ARBA00023222"/>
    </source>
</evidence>
<dbReference type="Proteomes" id="UP001412239">
    <property type="component" value="Unassembled WGS sequence"/>
</dbReference>
<dbReference type="CDD" id="cd13532">
    <property type="entry name" value="PBP2_PDT_like"/>
    <property type="match status" value="1"/>
</dbReference>
<evidence type="ECO:0000256" key="7">
    <source>
        <dbReference type="ARBA" id="ARBA00047848"/>
    </source>
</evidence>
<dbReference type="InterPro" id="IPR002912">
    <property type="entry name" value="ACT_dom"/>
</dbReference>